<dbReference type="SUPFAM" id="SSF56436">
    <property type="entry name" value="C-type lectin-like"/>
    <property type="match status" value="1"/>
</dbReference>
<comment type="caution">
    <text evidence="2">The sequence shown here is derived from an EMBL/GenBank/DDBJ whole genome shotgun (WGS) entry which is preliminary data.</text>
</comment>
<accession>M1Z2B1</accession>
<dbReference type="Gene3D" id="3.90.1580.10">
    <property type="entry name" value="paralog of FGE (formylglycine-generating enzyme)"/>
    <property type="match status" value="1"/>
</dbReference>
<dbReference type="STRING" id="1266370.NITGR_980007"/>
<dbReference type="InterPro" id="IPR042095">
    <property type="entry name" value="SUMF_sf"/>
</dbReference>
<dbReference type="InterPro" id="IPR016187">
    <property type="entry name" value="CTDL_fold"/>
</dbReference>
<proteinExistence type="predicted"/>
<evidence type="ECO:0000313" key="2">
    <source>
        <dbReference type="EMBL" id="CCQ92132.1"/>
    </source>
</evidence>
<evidence type="ECO:0000313" key="3">
    <source>
        <dbReference type="Proteomes" id="UP000011704"/>
    </source>
</evidence>
<dbReference type="RefSeq" id="WP_005011713.1">
    <property type="nucleotide sequence ID" value="NZ_HG422173.1"/>
</dbReference>
<protein>
    <recommendedName>
        <fullName evidence="1">Sulfatase-modifying factor enzyme-like domain-containing protein</fullName>
    </recommendedName>
</protein>
<dbReference type="GO" id="GO:0120147">
    <property type="term" value="F:formylglycine-generating oxidase activity"/>
    <property type="evidence" value="ECO:0007669"/>
    <property type="project" value="TreeGrafter"/>
</dbReference>
<dbReference type="InterPro" id="IPR051043">
    <property type="entry name" value="Sulfatase_Mod_Factor_Kinase"/>
</dbReference>
<dbReference type="PANTHER" id="PTHR23150">
    <property type="entry name" value="SULFATASE MODIFYING FACTOR 1, 2"/>
    <property type="match status" value="1"/>
</dbReference>
<evidence type="ECO:0000259" key="1">
    <source>
        <dbReference type="Pfam" id="PF03781"/>
    </source>
</evidence>
<feature type="domain" description="Sulfatase-modifying factor enzyme-like" evidence="1">
    <location>
        <begin position="57"/>
        <end position="264"/>
    </location>
</feature>
<name>M1Z2B1_NITG3</name>
<dbReference type="PANTHER" id="PTHR23150:SF19">
    <property type="entry name" value="FORMYLGLYCINE-GENERATING ENZYME"/>
    <property type="match status" value="1"/>
</dbReference>
<gene>
    <name evidence="2" type="ORF">NITGR_980007</name>
</gene>
<dbReference type="AlphaFoldDB" id="M1Z2B1"/>
<dbReference type="HOGENOM" id="CLU_012431_8_0_0"/>
<sequence length="268" mass="30418">MDSVNARGSILILGMLCGLLGLLPLVPAAQAMDPLKALELLRQKKEFEEKELKRLSTMEKVPAGEFVMGRNGVNKNEAPAHKVYLDAFYIDVYEVTQLQYLEVMKENPSYFKDCSLCPVEKVRYFQAVSYCSKVGKRLPTEAEWEKAARGGTQTTYYWDKDLIDFYAWYGNNSGGRAQPVGQRKPNAFGLYDMTGNVWEWVSDWYSRDYYKTAPAKNPRGPDAGKLKSVRDGGWGGPPELQAHAYRDYKEPDTRYINVGFRCAKDAKS</sequence>
<dbReference type="Proteomes" id="UP000011704">
    <property type="component" value="Unassembled WGS sequence"/>
</dbReference>
<dbReference type="EMBL" id="CAQJ01000108">
    <property type="protein sequence ID" value="CCQ92132.1"/>
    <property type="molecule type" value="Genomic_DNA"/>
</dbReference>
<dbReference type="Pfam" id="PF03781">
    <property type="entry name" value="FGE-sulfatase"/>
    <property type="match status" value="1"/>
</dbReference>
<dbReference type="OrthoDB" id="9812426at2"/>
<organism evidence="2 3">
    <name type="scientific">Nitrospina gracilis (strain 3/211)</name>
    <dbReference type="NCBI Taxonomy" id="1266370"/>
    <lineage>
        <taxon>Bacteria</taxon>
        <taxon>Pseudomonadati</taxon>
        <taxon>Nitrospinota/Tectimicrobiota group</taxon>
        <taxon>Nitrospinota</taxon>
        <taxon>Nitrospinia</taxon>
        <taxon>Nitrospinales</taxon>
        <taxon>Nitrospinaceae</taxon>
        <taxon>Nitrospina</taxon>
    </lineage>
</organism>
<keyword evidence="3" id="KW-1185">Reference proteome</keyword>
<dbReference type="InterPro" id="IPR005532">
    <property type="entry name" value="SUMF_dom"/>
</dbReference>
<reference evidence="2 3" key="1">
    <citation type="journal article" date="2013" name="Front. Microbiol.">
        <title>The genome of Nitrospina gracilis illuminates the metabolism and evolution of the major marine nitrite oxidizer.</title>
        <authorList>
            <person name="Luecker S."/>
            <person name="Nowka B."/>
            <person name="Rattei T."/>
            <person name="Spieck E."/>
            <person name="and Daims H."/>
        </authorList>
    </citation>
    <scope>NUCLEOTIDE SEQUENCE [LARGE SCALE GENOMIC DNA]</scope>
    <source>
        <strain evidence="2 3">3/211</strain>
    </source>
</reference>
<dbReference type="InParanoid" id="M1Z2B1"/>